<evidence type="ECO:0000256" key="12">
    <source>
        <dbReference type="ARBA" id="ARBA00023136"/>
    </source>
</evidence>
<keyword evidence="17" id="KW-1185">Reference proteome</keyword>
<feature type="signal peptide" evidence="16">
    <location>
        <begin position="1"/>
        <end position="33"/>
    </location>
</feature>
<evidence type="ECO:0000256" key="13">
    <source>
        <dbReference type="ARBA" id="ARBA00024209"/>
    </source>
</evidence>
<feature type="compositionally biased region" description="Basic and acidic residues" evidence="14">
    <location>
        <begin position="358"/>
        <end position="379"/>
    </location>
</feature>
<evidence type="ECO:0000313" key="17">
    <source>
        <dbReference type="Proteomes" id="UP000235220"/>
    </source>
</evidence>
<keyword evidence="6 15" id="KW-0812">Transmembrane</keyword>
<dbReference type="PANTHER" id="PTHR14155:SF583">
    <property type="entry name" value="RING-TYPE DOMAIN-CONTAINING PROTEIN"/>
    <property type="match status" value="1"/>
</dbReference>
<reference evidence="18" key="1">
    <citation type="submission" date="2025-08" db="UniProtKB">
        <authorList>
            <consortium name="RefSeq"/>
        </authorList>
    </citation>
    <scope>IDENTIFICATION</scope>
    <source>
        <tissue evidence="18">Leaves</tissue>
    </source>
</reference>
<dbReference type="SMART" id="SM00184">
    <property type="entry name" value="RING"/>
    <property type="match status" value="1"/>
</dbReference>
<dbReference type="Gene3D" id="3.30.40.10">
    <property type="entry name" value="Zinc/RING finger domain, C3HC4 (zinc finger)"/>
    <property type="match status" value="1"/>
</dbReference>
<keyword evidence="16" id="KW-0732">Signal</keyword>
<dbReference type="KEGG" id="jre:108990582"/>
<organism evidence="17 18">
    <name type="scientific">Juglans regia</name>
    <name type="common">English walnut</name>
    <dbReference type="NCBI Taxonomy" id="51240"/>
    <lineage>
        <taxon>Eukaryota</taxon>
        <taxon>Viridiplantae</taxon>
        <taxon>Streptophyta</taxon>
        <taxon>Embryophyta</taxon>
        <taxon>Tracheophyta</taxon>
        <taxon>Spermatophyta</taxon>
        <taxon>Magnoliopsida</taxon>
        <taxon>eudicotyledons</taxon>
        <taxon>Gunneridae</taxon>
        <taxon>Pentapetalae</taxon>
        <taxon>rosids</taxon>
        <taxon>fabids</taxon>
        <taxon>Fagales</taxon>
        <taxon>Juglandaceae</taxon>
        <taxon>Juglans</taxon>
    </lineage>
</organism>
<evidence type="ECO:0000256" key="5">
    <source>
        <dbReference type="ARBA" id="ARBA00022679"/>
    </source>
</evidence>
<dbReference type="RefSeq" id="XP_035541632.1">
    <property type="nucleotide sequence ID" value="XM_035685739.1"/>
</dbReference>
<feature type="region of interest" description="Disordered" evidence="14">
    <location>
        <begin position="353"/>
        <end position="379"/>
    </location>
</feature>
<comment type="similarity">
    <text evidence="13">Belongs to the RING-type zinc finger family. ATL subfamily.</text>
</comment>
<feature type="transmembrane region" description="Helical" evidence="15">
    <location>
        <begin position="57"/>
        <end position="78"/>
    </location>
</feature>
<dbReference type="CDD" id="cd16461">
    <property type="entry name" value="RING-H2_EL5-like"/>
    <property type="match status" value="1"/>
</dbReference>
<evidence type="ECO:0000256" key="16">
    <source>
        <dbReference type="SAM" id="SignalP"/>
    </source>
</evidence>
<dbReference type="PROSITE" id="PS50089">
    <property type="entry name" value="ZF_RING_2"/>
    <property type="match status" value="1"/>
</dbReference>
<keyword evidence="10" id="KW-0862">Zinc</keyword>
<accession>A0A6P9EFM7</accession>
<dbReference type="AlphaFoldDB" id="A0A6P9EFM7"/>
<dbReference type="PANTHER" id="PTHR14155">
    <property type="entry name" value="RING FINGER DOMAIN-CONTAINING"/>
    <property type="match status" value="1"/>
</dbReference>
<evidence type="ECO:0000256" key="7">
    <source>
        <dbReference type="ARBA" id="ARBA00022723"/>
    </source>
</evidence>
<dbReference type="InterPro" id="IPR053238">
    <property type="entry name" value="RING-H2_zinc_finger"/>
</dbReference>
<dbReference type="GO" id="GO:0061630">
    <property type="term" value="F:ubiquitin protein ligase activity"/>
    <property type="evidence" value="ECO:0007669"/>
    <property type="project" value="UniProtKB-EC"/>
</dbReference>
<keyword evidence="11 15" id="KW-1133">Transmembrane helix</keyword>
<evidence type="ECO:0000256" key="8">
    <source>
        <dbReference type="ARBA" id="ARBA00022771"/>
    </source>
</evidence>
<evidence type="ECO:0000313" key="18">
    <source>
        <dbReference type="RefSeq" id="XP_035541632.1"/>
    </source>
</evidence>
<gene>
    <name evidence="18" type="primary">LOC108990582</name>
</gene>
<keyword evidence="5" id="KW-0808">Transferase</keyword>
<dbReference type="FunFam" id="3.30.40.10:FF:000187">
    <property type="entry name" value="E3 ubiquitin-protein ligase ATL6"/>
    <property type="match status" value="1"/>
</dbReference>
<dbReference type="EC" id="2.3.2.27" evidence="4"/>
<dbReference type="InterPro" id="IPR001841">
    <property type="entry name" value="Znf_RING"/>
</dbReference>
<dbReference type="SUPFAM" id="SSF57850">
    <property type="entry name" value="RING/U-box"/>
    <property type="match status" value="1"/>
</dbReference>
<comment type="subcellular location">
    <subcellularLocation>
        <location evidence="2">Membrane</location>
        <topology evidence="2">Single-pass membrane protein</topology>
    </subcellularLocation>
</comment>
<dbReference type="InterPro" id="IPR013083">
    <property type="entry name" value="Znf_RING/FYVE/PHD"/>
</dbReference>
<evidence type="ECO:0000256" key="11">
    <source>
        <dbReference type="ARBA" id="ARBA00022989"/>
    </source>
</evidence>
<dbReference type="GeneID" id="108990582"/>
<evidence type="ECO:0000256" key="6">
    <source>
        <dbReference type="ARBA" id="ARBA00022692"/>
    </source>
</evidence>
<dbReference type="Gramene" id="Jr15_03750_p1">
    <property type="protein sequence ID" value="cds.Jr15_03750_p1"/>
    <property type="gene ID" value="Jr15_03750"/>
</dbReference>
<feature type="chain" id="PRO_5043882173" description="RING-type E3 ubiquitin transferase" evidence="16">
    <location>
        <begin position="34"/>
        <end position="379"/>
    </location>
</feature>
<evidence type="ECO:0000256" key="9">
    <source>
        <dbReference type="ARBA" id="ARBA00022786"/>
    </source>
</evidence>
<comment type="catalytic activity">
    <reaction evidence="1">
        <text>S-ubiquitinyl-[E2 ubiquitin-conjugating enzyme]-L-cysteine + [acceptor protein]-L-lysine = [E2 ubiquitin-conjugating enzyme]-L-cysteine + N(6)-ubiquitinyl-[acceptor protein]-L-lysine.</text>
        <dbReference type="EC" id="2.3.2.27"/>
    </reaction>
</comment>
<dbReference type="OrthoDB" id="8062037at2759"/>
<feature type="compositionally biased region" description="Basic and acidic residues" evidence="14">
    <location>
        <begin position="207"/>
        <end position="218"/>
    </location>
</feature>
<evidence type="ECO:0000256" key="1">
    <source>
        <dbReference type="ARBA" id="ARBA00000900"/>
    </source>
</evidence>
<dbReference type="Proteomes" id="UP000235220">
    <property type="component" value="Chromosome 15"/>
</dbReference>
<keyword evidence="12 15" id="KW-0472">Membrane</keyword>
<comment type="pathway">
    <text evidence="3">Protein modification; protein ubiquitination.</text>
</comment>
<sequence>MTVQKLLNFSFHGIAWVVVELLVLLQMSLLAAAQNGTGLQRQQSQGSLDGFEVDKRIARIMVIIVSVIFFLGIFCVYVRQCTNSISRGRFDLATITAGRNSLRSRLARGLGADTIKTFPTFLYSTIKGLKMGEGSLECAVCLNEFEDEDILRLLPKCSHAFHADCIDAWLASHSTCPVCRTNLVPEPGEIPSAVLHIPDPEIESDQPEQRSDAEETHARVANSDKSSRDSEAASVNLVNHTRGENQDRPVTGSRLTGIFQRSHSTGHSLVPPDEKYERFTLRLPEDVRSRLISSTLNRTNSCLPFPRERSSARGYRSASGGIGNGRNHLFYERFDRSDRWRFTFTPNFISRTGSVRSPKSDMDYAGERSTDRLHPDSQV</sequence>
<name>A0A6P9EFM7_JUGRE</name>
<evidence type="ECO:0000256" key="2">
    <source>
        <dbReference type="ARBA" id="ARBA00004167"/>
    </source>
</evidence>
<dbReference type="GO" id="GO:0016020">
    <property type="term" value="C:membrane"/>
    <property type="evidence" value="ECO:0007669"/>
    <property type="project" value="UniProtKB-SubCell"/>
</dbReference>
<evidence type="ECO:0000256" key="15">
    <source>
        <dbReference type="SAM" id="Phobius"/>
    </source>
</evidence>
<keyword evidence="7" id="KW-0479">Metal-binding</keyword>
<proteinExistence type="inferred from homology"/>
<evidence type="ECO:0000256" key="4">
    <source>
        <dbReference type="ARBA" id="ARBA00012483"/>
    </source>
</evidence>
<protein>
    <recommendedName>
        <fullName evidence="4">RING-type E3 ubiquitin transferase</fullName>
        <ecNumber evidence="4">2.3.2.27</ecNumber>
    </recommendedName>
</protein>
<keyword evidence="8" id="KW-0863">Zinc-finger</keyword>
<evidence type="ECO:0000256" key="10">
    <source>
        <dbReference type="ARBA" id="ARBA00022833"/>
    </source>
</evidence>
<evidence type="ECO:0000256" key="3">
    <source>
        <dbReference type="ARBA" id="ARBA00004906"/>
    </source>
</evidence>
<dbReference type="GO" id="GO:0008270">
    <property type="term" value="F:zinc ion binding"/>
    <property type="evidence" value="ECO:0007669"/>
    <property type="project" value="UniProtKB-KW"/>
</dbReference>
<dbReference type="Pfam" id="PF13639">
    <property type="entry name" value="zf-RING_2"/>
    <property type="match status" value="1"/>
</dbReference>
<evidence type="ECO:0000256" key="14">
    <source>
        <dbReference type="SAM" id="MobiDB-lite"/>
    </source>
</evidence>
<keyword evidence="9" id="KW-0833">Ubl conjugation pathway</keyword>
<feature type="region of interest" description="Disordered" evidence="14">
    <location>
        <begin position="202"/>
        <end position="252"/>
    </location>
</feature>